<dbReference type="Gene3D" id="1.25.10.10">
    <property type="entry name" value="Leucine-rich Repeat Variant"/>
    <property type="match status" value="1"/>
</dbReference>
<dbReference type="InterPro" id="IPR016024">
    <property type="entry name" value="ARM-type_fold"/>
</dbReference>
<keyword evidence="3" id="KW-1185">Reference proteome</keyword>
<dbReference type="InterPro" id="IPR011989">
    <property type="entry name" value="ARM-like"/>
</dbReference>
<comment type="caution">
    <text evidence="2">The sequence shown here is derived from an EMBL/GenBank/DDBJ whole genome shotgun (WGS) entry which is preliminary data.</text>
</comment>
<dbReference type="PANTHER" id="PTHR23120:SF42">
    <property type="entry name" value="MAESTRO HEAT-LIKE REPEAT FAMILY MEMBER 3"/>
    <property type="match status" value="1"/>
</dbReference>
<feature type="domain" description="Maestro/Maestro-like HEAT-repeats" evidence="1">
    <location>
        <begin position="47"/>
        <end position="157"/>
    </location>
</feature>
<evidence type="ECO:0000313" key="3">
    <source>
        <dbReference type="Proteomes" id="UP001333110"/>
    </source>
</evidence>
<evidence type="ECO:0000259" key="1">
    <source>
        <dbReference type="Pfam" id="PF23227"/>
    </source>
</evidence>
<dbReference type="GO" id="GO:0005737">
    <property type="term" value="C:cytoplasm"/>
    <property type="evidence" value="ECO:0007669"/>
    <property type="project" value="TreeGrafter"/>
</dbReference>
<dbReference type="Proteomes" id="UP001333110">
    <property type="component" value="Unassembled WGS sequence"/>
</dbReference>
<evidence type="ECO:0000313" key="2">
    <source>
        <dbReference type="EMBL" id="KAK4806342.1"/>
    </source>
</evidence>
<dbReference type="Pfam" id="PF23227">
    <property type="entry name" value="HEAT_MROH2B_C"/>
    <property type="match status" value="1"/>
</dbReference>
<dbReference type="SUPFAM" id="SSF48371">
    <property type="entry name" value="ARM repeat"/>
    <property type="match status" value="1"/>
</dbReference>
<name>A0AAN7RJC2_MYCAM</name>
<dbReference type="AlphaFoldDB" id="A0AAN7RJC2"/>
<dbReference type="InterPro" id="IPR045206">
    <property type="entry name" value="Maestro_heat-like_prot"/>
</dbReference>
<dbReference type="InterPro" id="IPR055406">
    <property type="entry name" value="HEAT_Maestro"/>
</dbReference>
<protein>
    <recommendedName>
        <fullName evidence="1">Maestro/Maestro-like HEAT-repeats domain-containing protein</fullName>
    </recommendedName>
</protein>
<organism evidence="2 3">
    <name type="scientific">Mycteria americana</name>
    <name type="common">Wood stork</name>
    <dbReference type="NCBI Taxonomy" id="33587"/>
    <lineage>
        <taxon>Eukaryota</taxon>
        <taxon>Metazoa</taxon>
        <taxon>Chordata</taxon>
        <taxon>Craniata</taxon>
        <taxon>Vertebrata</taxon>
        <taxon>Euteleostomi</taxon>
        <taxon>Archelosauria</taxon>
        <taxon>Archosauria</taxon>
        <taxon>Dinosauria</taxon>
        <taxon>Saurischia</taxon>
        <taxon>Theropoda</taxon>
        <taxon>Coelurosauria</taxon>
        <taxon>Aves</taxon>
        <taxon>Neognathae</taxon>
        <taxon>Neoaves</taxon>
        <taxon>Aequornithes</taxon>
        <taxon>Ciconiiformes</taxon>
        <taxon>Ciconiidae</taxon>
        <taxon>Mycteria</taxon>
    </lineage>
</organism>
<dbReference type="EMBL" id="JAUNZN010000043">
    <property type="protein sequence ID" value="KAK4806342.1"/>
    <property type="molecule type" value="Genomic_DNA"/>
</dbReference>
<accession>A0AAN7RJC2</accession>
<sequence length="478" mass="52260">MLSCVPISVPMATAYHEDAAEIPGPPPARKPDRRLVLSDQSIFASMARKMQVLLPRIMEVLQDGDRDIKTKALVVFRNVMGHLKRKEASPFAVQLVEELLPLFDDESSQLRELSISLFRDLVESVVGSNKKRIKNDMWRVLVPLFLRMSDQTDSVAKVQISKLTTDTEKGMLTPHGWPGHQGQGLLAAGSPPPVQPLGRVPADPVREGTEKLGGHFQHLPYLVQQGSAAARGHRGLNTRASGEALLAAAELLKWKELKHLVQTQQTWRIGECLVSTTPKPWAPGLSPRAWAVGSAAVPHLPCSSPQPTAWSCILVPWPQEHSPQGLFSTPLSPPRTLWEGGLSAMRGAGRRVCSGHLGRLCDMPLPLCSLQLERDRSRAEEYLNRSLPYLKDAQATLREAAVRFIGEPQPPGSLFWQPGPTPRRCTGSKEQPCGCQSPPAAPCGALASLSHPCPRRWPCWPPCSVPPPSATALPRAQP</sequence>
<proteinExistence type="predicted"/>
<gene>
    <name evidence="2" type="ORF">QYF61_017211</name>
</gene>
<reference evidence="2 3" key="1">
    <citation type="journal article" date="2023" name="J. Hered.">
        <title>Chromosome-level genome of the wood stork (Mycteria americana) provides insight into avian chromosome evolution.</title>
        <authorList>
            <person name="Flamio R. Jr."/>
            <person name="Ramstad K.M."/>
        </authorList>
    </citation>
    <scope>NUCLEOTIDE SEQUENCE [LARGE SCALE GENOMIC DNA]</scope>
    <source>
        <strain evidence="2">JAX WOST 10</strain>
    </source>
</reference>
<dbReference type="PANTHER" id="PTHR23120">
    <property type="entry name" value="MAESTRO-RELATED HEAT DOMAIN-CONTAINING"/>
    <property type="match status" value="1"/>
</dbReference>